<evidence type="ECO:0000313" key="2">
    <source>
        <dbReference type="EMBL" id="MBX55945.1"/>
    </source>
</evidence>
<dbReference type="AlphaFoldDB" id="A0A2P2PMQ5"/>
<reference evidence="2" key="1">
    <citation type="submission" date="2018-02" db="EMBL/GenBank/DDBJ databases">
        <title>Rhizophora mucronata_Transcriptome.</title>
        <authorList>
            <person name="Meera S.P."/>
            <person name="Sreeshan A."/>
            <person name="Augustine A."/>
        </authorList>
    </citation>
    <scope>NUCLEOTIDE SEQUENCE</scope>
    <source>
        <tissue evidence="2">Leaf</tissue>
    </source>
</reference>
<organism evidence="2">
    <name type="scientific">Rhizophora mucronata</name>
    <name type="common">Asiatic mangrove</name>
    <dbReference type="NCBI Taxonomy" id="61149"/>
    <lineage>
        <taxon>Eukaryota</taxon>
        <taxon>Viridiplantae</taxon>
        <taxon>Streptophyta</taxon>
        <taxon>Embryophyta</taxon>
        <taxon>Tracheophyta</taxon>
        <taxon>Spermatophyta</taxon>
        <taxon>Magnoliopsida</taxon>
        <taxon>eudicotyledons</taxon>
        <taxon>Gunneridae</taxon>
        <taxon>Pentapetalae</taxon>
        <taxon>rosids</taxon>
        <taxon>fabids</taxon>
        <taxon>Malpighiales</taxon>
        <taxon>Rhizophoraceae</taxon>
        <taxon>Rhizophora</taxon>
    </lineage>
</organism>
<evidence type="ECO:0000256" key="1">
    <source>
        <dbReference type="SAM" id="MobiDB-lite"/>
    </source>
</evidence>
<accession>A0A2P2PMQ5</accession>
<proteinExistence type="predicted"/>
<feature type="region of interest" description="Disordered" evidence="1">
    <location>
        <begin position="1"/>
        <end position="32"/>
    </location>
</feature>
<sequence length="32" mass="3642">MQSQDTFHSAPTTSEDPHLDFPHRPMSVFQGL</sequence>
<name>A0A2P2PMQ5_RHIMU</name>
<dbReference type="EMBL" id="GGEC01075461">
    <property type="protein sequence ID" value="MBX55945.1"/>
    <property type="molecule type" value="Transcribed_RNA"/>
</dbReference>
<protein>
    <submittedName>
        <fullName evidence="2">Uncharacterized protein</fullName>
    </submittedName>
</protein>
<feature type="compositionally biased region" description="Polar residues" evidence="1">
    <location>
        <begin position="1"/>
        <end position="14"/>
    </location>
</feature>